<evidence type="ECO:0000256" key="6">
    <source>
        <dbReference type="PROSITE-ProRule" id="PRU01016"/>
    </source>
</evidence>
<comment type="similarity">
    <text evidence="6 7">Belongs to the class I-like SAM-binding methyltransferase superfamily. C5-methyltransferase family.</text>
</comment>
<dbReference type="InterPro" id="IPR001525">
    <property type="entry name" value="C5_MeTfrase"/>
</dbReference>
<dbReference type="GO" id="GO:0009307">
    <property type="term" value="P:DNA restriction-modification system"/>
    <property type="evidence" value="ECO:0007669"/>
    <property type="project" value="UniProtKB-KW"/>
</dbReference>
<accession>A0A3M0ABT1</accession>
<dbReference type="PANTHER" id="PTHR46098">
    <property type="entry name" value="TRNA (CYTOSINE(38)-C(5))-METHYLTRANSFERASE"/>
    <property type="match status" value="1"/>
</dbReference>
<sequence length="432" mass="49414">MRNKNDILLQAEEIIKPLALEHVPQASNVAAVVDQWLHAIATDSQFYCNPDVCKPAQLKKSVITQLQHNGLYTKRDTFFDDVFGGLNLKPEFDTKFRFIDLFAGIGGIRLGAQSNGGACVFSSEFDTFAQNTYSCNHGEYPFGDITNIREKNIPDHDLLLAGFPCQPFSYSGRCEGFEDKTRGTLFFDVLRILEQKKPKFALLENVKGFKSHNNGETMFIALKALDEAGYVPHWTILNSYDYGVPQYRERWYCVAIRKDLGITDFSFPDFKDRKTKLKDIVDLSDDDESLSITNFEKNRIKYHFDNYEKQERVQHDNSMYEPHTKKGRHGVFSFLKPDGALRFHVGDVAKTQIQEAFYASLETYAPTIIANRVPKLWDIQRKLSVTESLRLQGFPDEFHFRVSKAQAYKQLGNSVTLNVVQAIIGNIIKIKD</sequence>
<keyword evidence="4" id="KW-0680">Restriction system</keyword>
<dbReference type="Proteomes" id="UP000267187">
    <property type="component" value="Unassembled WGS sequence"/>
</dbReference>
<dbReference type="EMBL" id="REFJ01000001">
    <property type="protein sequence ID" value="RMA82623.1"/>
    <property type="molecule type" value="Genomic_DNA"/>
</dbReference>
<dbReference type="InterPro" id="IPR050750">
    <property type="entry name" value="C5-MTase"/>
</dbReference>
<dbReference type="PANTHER" id="PTHR46098:SF1">
    <property type="entry name" value="TRNA (CYTOSINE(38)-C(5))-METHYLTRANSFERASE"/>
    <property type="match status" value="1"/>
</dbReference>
<keyword evidence="2 6" id="KW-0808">Transferase</keyword>
<evidence type="ECO:0000256" key="1">
    <source>
        <dbReference type="ARBA" id="ARBA00022603"/>
    </source>
</evidence>
<dbReference type="PROSITE" id="PS00094">
    <property type="entry name" value="C5_MTASE_1"/>
    <property type="match status" value="1"/>
</dbReference>
<evidence type="ECO:0000256" key="4">
    <source>
        <dbReference type="ARBA" id="ARBA00022747"/>
    </source>
</evidence>
<dbReference type="NCBIfam" id="TIGR00675">
    <property type="entry name" value="dcm"/>
    <property type="match status" value="1"/>
</dbReference>
<organism evidence="9 10">
    <name type="scientific">Umboniibacter marinipuniceus</name>
    <dbReference type="NCBI Taxonomy" id="569599"/>
    <lineage>
        <taxon>Bacteria</taxon>
        <taxon>Pseudomonadati</taxon>
        <taxon>Pseudomonadota</taxon>
        <taxon>Gammaproteobacteria</taxon>
        <taxon>Cellvibrionales</taxon>
        <taxon>Cellvibrionaceae</taxon>
        <taxon>Umboniibacter</taxon>
    </lineage>
</organism>
<name>A0A3M0ABT1_9GAMM</name>
<evidence type="ECO:0000313" key="10">
    <source>
        <dbReference type="Proteomes" id="UP000267187"/>
    </source>
</evidence>
<evidence type="ECO:0000256" key="2">
    <source>
        <dbReference type="ARBA" id="ARBA00022679"/>
    </source>
</evidence>
<dbReference type="PROSITE" id="PS51679">
    <property type="entry name" value="SAM_MT_C5"/>
    <property type="match status" value="1"/>
</dbReference>
<comment type="catalytic activity">
    <reaction evidence="5 8">
        <text>a 2'-deoxycytidine in DNA + S-adenosyl-L-methionine = a 5-methyl-2'-deoxycytidine in DNA + S-adenosyl-L-homocysteine + H(+)</text>
        <dbReference type="Rhea" id="RHEA:13681"/>
        <dbReference type="Rhea" id="RHEA-COMP:11369"/>
        <dbReference type="Rhea" id="RHEA-COMP:11370"/>
        <dbReference type="ChEBI" id="CHEBI:15378"/>
        <dbReference type="ChEBI" id="CHEBI:57856"/>
        <dbReference type="ChEBI" id="CHEBI:59789"/>
        <dbReference type="ChEBI" id="CHEBI:85452"/>
        <dbReference type="ChEBI" id="CHEBI:85454"/>
        <dbReference type="EC" id="2.1.1.37"/>
    </reaction>
</comment>
<gene>
    <name evidence="9" type="ORF">DFR27_0574</name>
</gene>
<dbReference type="CDD" id="cd00315">
    <property type="entry name" value="Cyt_C5_DNA_methylase"/>
    <property type="match status" value="1"/>
</dbReference>
<evidence type="ECO:0000256" key="3">
    <source>
        <dbReference type="ARBA" id="ARBA00022691"/>
    </source>
</evidence>
<evidence type="ECO:0000256" key="7">
    <source>
        <dbReference type="RuleBase" id="RU000416"/>
    </source>
</evidence>
<dbReference type="InterPro" id="IPR029063">
    <property type="entry name" value="SAM-dependent_MTases_sf"/>
</dbReference>
<feature type="active site" evidence="6">
    <location>
        <position position="165"/>
    </location>
</feature>
<dbReference type="SUPFAM" id="SSF53335">
    <property type="entry name" value="S-adenosyl-L-methionine-dependent methyltransferases"/>
    <property type="match status" value="1"/>
</dbReference>
<dbReference type="Gene3D" id="3.40.50.150">
    <property type="entry name" value="Vaccinia Virus protein VP39"/>
    <property type="match status" value="1"/>
</dbReference>
<evidence type="ECO:0000256" key="8">
    <source>
        <dbReference type="RuleBase" id="RU000417"/>
    </source>
</evidence>
<dbReference type="EC" id="2.1.1.37" evidence="8"/>
<comment type="caution">
    <text evidence="9">The sequence shown here is derived from an EMBL/GenBank/DDBJ whole genome shotgun (WGS) entry which is preliminary data.</text>
</comment>
<keyword evidence="3 6" id="KW-0949">S-adenosyl-L-methionine</keyword>
<evidence type="ECO:0000256" key="5">
    <source>
        <dbReference type="ARBA" id="ARBA00047422"/>
    </source>
</evidence>
<keyword evidence="1 6" id="KW-0489">Methyltransferase</keyword>
<reference evidence="9 10" key="1">
    <citation type="submission" date="2018-10" db="EMBL/GenBank/DDBJ databases">
        <title>Genomic Encyclopedia of Type Strains, Phase IV (KMG-IV): sequencing the most valuable type-strain genomes for metagenomic binning, comparative biology and taxonomic classification.</title>
        <authorList>
            <person name="Goeker M."/>
        </authorList>
    </citation>
    <scope>NUCLEOTIDE SEQUENCE [LARGE SCALE GENOMIC DNA]</scope>
    <source>
        <strain evidence="9 10">DSM 25080</strain>
    </source>
</reference>
<dbReference type="GO" id="GO:0032259">
    <property type="term" value="P:methylation"/>
    <property type="evidence" value="ECO:0007669"/>
    <property type="project" value="UniProtKB-KW"/>
</dbReference>
<protein>
    <recommendedName>
        <fullName evidence="8">Cytosine-specific methyltransferase</fullName>
        <ecNumber evidence="8">2.1.1.37</ecNumber>
    </recommendedName>
</protein>
<dbReference type="Gene3D" id="3.90.120.10">
    <property type="entry name" value="DNA Methylase, subunit A, domain 2"/>
    <property type="match status" value="1"/>
</dbReference>
<dbReference type="InterPro" id="IPR018117">
    <property type="entry name" value="C5_DNA_meth_AS"/>
</dbReference>
<dbReference type="PRINTS" id="PR00105">
    <property type="entry name" value="C5METTRFRASE"/>
</dbReference>
<dbReference type="GO" id="GO:0003886">
    <property type="term" value="F:DNA (cytosine-5-)-methyltransferase activity"/>
    <property type="evidence" value="ECO:0007669"/>
    <property type="project" value="UniProtKB-EC"/>
</dbReference>
<proteinExistence type="inferred from homology"/>
<dbReference type="OrthoDB" id="9813719at2"/>
<evidence type="ECO:0000313" key="9">
    <source>
        <dbReference type="EMBL" id="RMA82623.1"/>
    </source>
</evidence>
<dbReference type="AlphaFoldDB" id="A0A3M0ABT1"/>
<dbReference type="Pfam" id="PF00145">
    <property type="entry name" value="DNA_methylase"/>
    <property type="match status" value="1"/>
</dbReference>
<keyword evidence="10" id="KW-1185">Reference proteome</keyword>